<dbReference type="OMA" id="GLWLVKF"/>
<evidence type="ECO:0000313" key="4">
    <source>
        <dbReference type="Proteomes" id="UP000297053"/>
    </source>
</evidence>
<reference evidence="3 4" key="1">
    <citation type="submission" date="2019-04" db="EMBL/GenBank/DDBJ databases">
        <title>Complete genome sequence of Arthrobacter sp. ZXY-2 associated with effective atrazine degradation and salt adaptation.</title>
        <authorList>
            <person name="Zhao X."/>
        </authorList>
    </citation>
    <scope>NUCLEOTIDE SEQUENCE [LARGE SCALE GENOMIC DNA]</scope>
    <source>
        <strain evidence="4">ZP60</strain>
    </source>
</reference>
<keyword evidence="1" id="KW-0812">Transmembrane</keyword>
<proteinExistence type="predicted"/>
<feature type="transmembrane region" description="Helical" evidence="1">
    <location>
        <begin position="89"/>
        <end position="114"/>
    </location>
</feature>
<evidence type="ECO:0000259" key="2">
    <source>
        <dbReference type="Pfam" id="PF18902"/>
    </source>
</evidence>
<dbReference type="GeneID" id="42179885"/>
<dbReference type="AlphaFoldDB" id="A0A4D6KK84"/>
<dbReference type="InterPro" id="IPR043717">
    <property type="entry name" value="DUF5658"/>
</dbReference>
<evidence type="ECO:0000313" key="3">
    <source>
        <dbReference type="EMBL" id="QCD66531.1"/>
    </source>
</evidence>
<dbReference type="KEGG" id="halz:E5139_13055"/>
<reference evidence="3 4" key="2">
    <citation type="submission" date="2019-04" db="EMBL/GenBank/DDBJ databases">
        <authorList>
            <person name="Yang S."/>
            <person name="Wei W."/>
        </authorList>
    </citation>
    <scope>NUCLEOTIDE SEQUENCE [LARGE SCALE GENOMIC DNA]</scope>
    <source>
        <strain evidence="4">ZP60</strain>
    </source>
</reference>
<feature type="transmembrane region" description="Helical" evidence="1">
    <location>
        <begin position="61"/>
        <end position="82"/>
    </location>
</feature>
<name>A0A4D6KK84_9EURY</name>
<dbReference type="Proteomes" id="UP000297053">
    <property type="component" value="Chromosome"/>
</dbReference>
<accession>A0A4D6KK84</accession>
<evidence type="ECO:0000256" key="1">
    <source>
        <dbReference type="SAM" id="Phobius"/>
    </source>
</evidence>
<feature type="transmembrane region" description="Helical" evidence="1">
    <location>
        <begin position="21"/>
        <end position="41"/>
    </location>
</feature>
<keyword evidence="1" id="KW-0472">Membrane</keyword>
<gene>
    <name evidence="3" type="ORF">E5139_13055</name>
</gene>
<feature type="domain" description="DUF5658" evidence="2">
    <location>
        <begin position="25"/>
        <end position="108"/>
    </location>
</feature>
<dbReference type="RefSeq" id="WP_015762943.1">
    <property type="nucleotide sequence ID" value="NZ_CP039375.1"/>
</dbReference>
<protein>
    <recommendedName>
        <fullName evidence="2">DUF5658 domain-containing protein</fullName>
    </recommendedName>
</protein>
<dbReference type="Pfam" id="PF18902">
    <property type="entry name" value="DUF5658"/>
    <property type="match status" value="1"/>
</dbReference>
<dbReference type="EMBL" id="CP039375">
    <property type="protein sequence ID" value="QCD66531.1"/>
    <property type="molecule type" value="Genomic_DNA"/>
</dbReference>
<organism evidence="3 4">
    <name type="scientific">Halomicrobium mukohataei</name>
    <dbReference type="NCBI Taxonomy" id="57705"/>
    <lineage>
        <taxon>Archaea</taxon>
        <taxon>Methanobacteriati</taxon>
        <taxon>Methanobacteriota</taxon>
        <taxon>Stenosarchaea group</taxon>
        <taxon>Halobacteria</taxon>
        <taxon>Halobacteriales</taxon>
        <taxon>Haloarculaceae</taxon>
        <taxon>Halomicrobium</taxon>
    </lineage>
</organism>
<sequence>MSEESLLPVRREREMTRTHSVLWSAILVATVLDVLTTMVGLERGLREGNAVVAAAIDALGLPGLWLVKFAAMVWLVGGWALLSDRDAAIFLALFAVVTVATVVANTATLLGVALQ</sequence>
<keyword evidence="1" id="KW-1133">Transmembrane helix</keyword>